<name>Q7URJ1_RHOBA</name>
<dbReference type="InParanoid" id="Q7URJ1"/>
<dbReference type="HOGENOM" id="CLU_2289428_0_0_0"/>
<organism evidence="1 2">
    <name type="scientific">Rhodopirellula baltica (strain DSM 10527 / NCIMB 13988 / SH1)</name>
    <dbReference type="NCBI Taxonomy" id="243090"/>
    <lineage>
        <taxon>Bacteria</taxon>
        <taxon>Pseudomonadati</taxon>
        <taxon>Planctomycetota</taxon>
        <taxon>Planctomycetia</taxon>
        <taxon>Pirellulales</taxon>
        <taxon>Pirellulaceae</taxon>
        <taxon>Rhodopirellula</taxon>
    </lineage>
</organism>
<accession>Q7URJ1</accession>
<dbReference type="AlphaFoldDB" id="Q7URJ1"/>
<dbReference type="EMBL" id="BX294142">
    <property type="protein sequence ID" value="CAD74347.1"/>
    <property type="molecule type" value="Genomic_DNA"/>
</dbReference>
<dbReference type="Proteomes" id="UP000001025">
    <property type="component" value="Chromosome"/>
</dbReference>
<gene>
    <name evidence="1" type="ordered locus">RB5631</name>
</gene>
<dbReference type="STRING" id="243090.RB5631"/>
<sequence>MVSVVRVDGSDPNLTTNQAVRRSLRSSWYASRTSYKSESIRTTSSAKSISQVRLLWAASISNRATCESGRETVLDVPKPAIRSSSISRRACFRSVESVFDW</sequence>
<reference evidence="1 2" key="1">
    <citation type="journal article" date="2003" name="Proc. Natl. Acad. Sci. U.S.A.">
        <title>Complete genome sequence of the marine planctomycete Pirellula sp. strain 1.</title>
        <authorList>
            <person name="Gloeckner F.O."/>
            <person name="Kube M."/>
            <person name="Bauer M."/>
            <person name="Teeling H."/>
            <person name="Lombardot T."/>
            <person name="Ludwig W."/>
            <person name="Gade D."/>
            <person name="Beck A."/>
            <person name="Borzym K."/>
            <person name="Heitmann K."/>
            <person name="Rabus R."/>
            <person name="Schlesner H."/>
            <person name="Amann R."/>
            <person name="Reinhardt R."/>
        </authorList>
    </citation>
    <scope>NUCLEOTIDE SEQUENCE [LARGE SCALE GENOMIC DNA]</scope>
    <source>
        <strain evidence="2">DSM 10527 / NCIMB 13988 / SH1</strain>
    </source>
</reference>
<keyword evidence="2" id="KW-1185">Reference proteome</keyword>
<protein>
    <submittedName>
        <fullName evidence="1">Uncharacterized protein</fullName>
    </submittedName>
</protein>
<proteinExistence type="predicted"/>
<dbReference type="EnsemblBacteria" id="CAD74347">
    <property type="protein sequence ID" value="CAD74347"/>
    <property type="gene ID" value="RB5631"/>
</dbReference>
<evidence type="ECO:0000313" key="1">
    <source>
        <dbReference type="EMBL" id="CAD74347.1"/>
    </source>
</evidence>
<evidence type="ECO:0000313" key="2">
    <source>
        <dbReference type="Proteomes" id="UP000001025"/>
    </source>
</evidence>
<dbReference type="KEGG" id="rba:RB5631"/>